<dbReference type="PANTHER" id="PTHR43719:SF28">
    <property type="entry name" value="PEROXIDE STRESS-ACTIVATED HISTIDINE KINASE MAK1-RELATED"/>
    <property type="match status" value="1"/>
</dbReference>
<keyword evidence="6" id="KW-0812">Transmembrane</keyword>
<dbReference type="InterPro" id="IPR036890">
    <property type="entry name" value="HATPase_C_sf"/>
</dbReference>
<evidence type="ECO:0000256" key="2">
    <source>
        <dbReference type="ARBA" id="ARBA00012438"/>
    </source>
</evidence>
<dbReference type="Gene3D" id="3.30.565.10">
    <property type="entry name" value="Histidine kinase-like ATPase, C-terminal domain"/>
    <property type="match status" value="1"/>
</dbReference>
<comment type="catalytic activity">
    <reaction evidence="1">
        <text>ATP + protein L-histidine = ADP + protein N-phospho-L-histidine.</text>
        <dbReference type="EC" id="2.7.13.3"/>
    </reaction>
</comment>
<dbReference type="PANTHER" id="PTHR43719">
    <property type="entry name" value="TWO-COMPONENT HISTIDINE KINASE"/>
    <property type="match status" value="1"/>
</dbReference>
<dbReference type="Proteomes" id="UP001190700">
    <property type="component" value="Unassembled WGS sequence"/>
</dbReference>
<comment type="caution">
    <text evidence="9">The sequence shown here is derived from an EMBL/GenBank/DDBJ whole genome shotgun (WGS) entry which is preliminary data.</text>
</comment>
<dbReference type="SUPFAM" id="SSF52172">
    <property type="entry name" value="CheY-like"/>
    <property type="match status" value="1"/>
</dbReference>
<evidence type="ECO:0000313" key="9">
    <source>
        <dbReference type="EMBL" id="KAK3235395.1"/>
    </source>
</evidence>
<feature type="compositionally biased region" description="Acidic residues" evidence="5">
    <location>
        <begin position="540"/>
        <end position="558"/>
    </location>
</feature>
<evidence type="ECO:0000256" key="4">
    <source>
        <dbReference type="PROSITE-ProRule" id="PRU00169"/>
    </source>
</evidence>
<dbReference type="GO" id="GO:0004673">
    <property type="term" value="F:protein histidine kinase activity"/>
    <property type="evidence" value="ECO:0007669"/>
    <property type="project" value="UniProtKB-EC"/>
</dbReference>
<dbReference type="InterPro" id="IPR005467">
    <property type="entry name" value="His_kinase_dom"/>
</dbReference>
<dbReference type="GO" id="GO:0000160">
    <property type="term" value="P:phosphorelay signal transduction system"/>
    <property type="evidence" value="ECO:0007669"/>
    <property type="project" value="InterPro"/>
</dbReference>
<dbReference type="SMART" id="SM00387">
    <property type="entry name" value="HATPase_c"/>
    <property type="match status" value="1"/>
</dbReference>
<evidence type="ECO:0000259" key="8">
    <source>
        <dbReference type="PROSITE" id="PS50110"/>
    </source>
</evidence>
<evidence type="ECO:0000256" key="3">
    <source>
        <dbReference type="ARBA" id="ARBA00022553"/>
    </source>
</evidence>
<gene>
    <name evidence="9" type="ORF">CYMTET_54403</name>
</gene>
<dbReference type="EC" id="2.7.13.3" evidence="2"/>
<dbReference type="Gene3D" id="3.40.50.2300">
    <property type="match status" value="1"/>
</dbReference>
<keyword evidence="6" id="KW-0472">Membrane</keyword>
<evidence type="ECO:0000256" key="6">
    <source>
        <dbReference type="SAM" id="Phobius"/>
    </source>
</evidence>
<dbReference type="AlphaFoldDB" id="A0AAE0BG96"/>
<dbReference type="InterPro" id="IPR003594">
    <property type="entry name" value="HATPase_dom"/>
</dbReference>
<dbReference type="InterPro" id="IPR050956">
    <property type="entry name" value="2C_system_His_kinase"/>
</dbReference>
<dbReference type="InterPro" id="IPR001789">
    <property type="entry name" value="Sig_transdc_resp-reg_receiver"/>
</dbReference>
<keyword evidence="10" id="KW-1185">Reference proteome</keyword>
<accession>A0AAE0BG96</accession>
<dbReference type="EMBL" id="LGRX02035298">
    <property type="protein sequence ID" value="KAK3235395.1"/>
    <property type="molecule type" value="Genomic_DNA"/>
</dbReference>
<dbReference type="PROSITE" id="PS50110">
    <property type="entry name" value="RESPONSE_REGULATORY"/>
    <property type="match status" value="1"/>
</dbReference>
<dbReference type="PROSITE" id="PS50109">
    <property type="entry name" value="HIS_KIN"/>
    <property type="match status" value="1"/>
</dbReference>
<feature type="region of interest" description="Disordered" evidence="5">
    <location>
        <begin position="539"/>
        <end position="558"/>
    </location>
</feature>
<feature type="modified residue" description="4-aspartylphosphate" evidence="4">
    <location>
        <position position="489"/>
    </location>
</feature>
<feature type="domain" description="Histidine kinase" evidence="7">
    <location>
        <begin position="259"/>
        <end position="328"/>
    </location>
</feature>
<sequence length="558" mass="61436">MNTECRTTWAEYSYIFKCLTNYTTITVTAVSTGKEEDIHAAVRAYNETVVKDLELLFTGPFWESFEGRVRSTWTILQEQHDARVKESTEVTVIFACMAGSLVVSAVAWSLLFIWVTISFVEGEARQRSARLQDETKAAFARLLHDLKTPVAVLCNKANELSEDLIRFAGCDVCNSATGNVLLSVEFLKSMCFILDTRASAFSRSKLTPADAIWTDCVKNCILDVSALYKPLFYKCDHLKYKVEVNIQPGLQCLYPKETIQRCVENLLSNALKFTSAGSIRLRATVDEPSDSLHIQVIDTGKGVPSEQKANIFQGTQLQLSSGGLGIGLQSVAILAESVECFDNPDAPQGTTFGFTVLLKNVTHNFRTQTPIERSLTIEDVPSGVAPKAEYSCNHDATKSFPQDPSFTSLLKPALLSAEENSGGNGVSGPVTFHLLLVEDDMLQLRMLRRKIEKTFPSIIIDQAGDGQIGLQKICESQFAGKPYACILSDFNMPIYDGYSMLMRAAELHGIDFDCCAIMSANVEEIPTGWPGLAVSKMITDDAEPGDDGDTTDDDDIYI</sequence>
<dbReference type="Pfam" id="PF02518">
    <property type="entry name" value="HATPase_c"/>
    <property type="match status" value="1"/>
</dbReference>
<reference evidence="9 10" key="1">
    <citation type="journal article" date="2015" name="Genome Biol. Evol.">
        <title>Comparative Genomics of a Bacterivorous Green Alga Reveals Evolutionary Causalities and Consequences of Phago-Mixotrophic Mode of Nutrition.</title>
        <authorList>
            <person name="Burns J.A."/>
            <person name="Paasch A."/>
            <person name="Narechania A."/>
            <person name="Kim E."/>
        </authorList>
    </citation>
    <scope>NUCLEOTIDE SEQUENCE [LARGE SCALE GENOMIC DNA]</scope>
    <source>
        <strain evidence="9 10">PLY_AMNH</strain>
    </source>
</reference>
<dbReference type="SUPFAM" id="SSF55874">
    <property type="entry name" value="ATPase domain of HSP90 chaperone/DNA topoisomerase II/histidine kinase"/>
    <property type="match status" value="1"/>
</dbReference>
<protein>
    <recommendedName>
        <fullName evidence="2">histidine kinase</fullName>
        <ecNumber evidence="2">2.7.13.3</ecNumber>
    </recommendedName>
</protein>
<keyword evidence="6" id="KW-1133">Transmembrane helix</keyword>
<feature type="transmembrane region" description="Helical" evidence="6">
    <location>
        <begin position="92"/>
        <end position="117"/>
    </location>
</feature>
<evidence type="ECO:0000259" key="7">
    <source>
        <dbReference type="PROSITE" id="PS50109"/>
    </source>
</evidence>
<dbReference type="InterPro" id="IPR011006">
    <property type="entry name" value="CheY-like_superfamily"/>
</dbReference>
<feature type="domain" description="Response regulatory" evidence="8">
    <location>
        <begin position="433"/>
        <end position="558"/>
    </location>
</feature>
<evidence type="ECO:0000313" key="10">
    <source>
        <dbReference type="Proteomes" id="UP001190700"/>
    </source>
</evidence>
<proteinExistence type="predicted"/>
<name>A0AAE0BG96_9CHLO</name>
<organism evidence="9 10">
    <name type="scientific">Cymbomonas tetramitiformis</name>
    <dbReference type="NCBI Taxonomy" id="36881"/>
    <lineage>
        <taxon>Eukaryota</taxon>
        <taxon>Viridiplantae</taxon>
        <taxon>Chlorophyta</taxon>
        <taxon>Pyramimonadophyceae</taxon>
        <taxon>Pyramimonadales</taxon>
        <taxon>Pyramimonadaceae</taxon>
        <taxon>Cymbomonas</taxon>
    </lineage>
</organism>
<evidence type="ECO:0000256" key="1">
    <source>
        <dbReference type="ARBA" id="ARBA00000085"/>
    </source>
</evidence>
<evidence type="ECO:0000256" key="5">
    <source>
        <dbReference type="SAM" id="MobiDB-lite"/>
    </source>
</evidence>
<keyword evidence="3 4" id="KW-0597">Phosphoprotein</keyword>